<gene>
    <name evidence="6" type="ORF">B0I35DRAFT_451829</name>
</gene>
<evidence type="ECO:0000259" key="5">
    <source>
        <dbReference type="Pfam" id="PF00248"/>
    </source>
</evidence>
<feature type="domain" description="NADP-dependent oxidoreductase" evidence="5">
    <location>
        <begin position="22"/>
        <end position="281"/>
    </location>
</feature>
<dbReference type="InterPro" id="IPR036812">
    <property type="entry name" value="NAD(P)_OxRdtase_dom_sf"/>
</dbReference>
<dbReference type="PROSITE" id="PS00063">
    <property type="entry name" value="ALDOKETO_REDUCTASE_3"/>
    <property type="match status" value="1"/>
</dbReference>
<proteinExistence type="predicted"/>
<dbReference type="Pfam" id="PF00248">
    <property type="entry name" value="Aldo_ket_red"/>
    <property type="match status" value="1"/>
</dbReference>
<keyword evidence="1" id="KW-0560">Oxidoreductase</keyword>
<dbReference type="EMBL" id="JAGPNK010000008">
    <property type="protein sequence ID" value="KAH7317085.1"/>
    <property type="molecule type" value="Genomic_DNA"/>
</dbReference>
<evidence type="ECO:0000256" key="2">
    <source>
        <dbReference type="PIRSR" id="PIRSR000097-1"/>
    </source>
</evidence>
<evidence type="ECO:0000256" key="4">
    <source>
        <dbReference type="PIRSR" id="PIRSR000097-3"/>
    </source>
</evidence>
<comment type="caution">
    <text evidence="6">The sequence shown here is derived from an EMBL/GenBank/DDBJ whole genome shotgun (WGS) entry which is preliminary data.</text>
</comment>
<accession>A0A8K0WQB3</accession>
<evidence type="ECO:0000313" key="7">
    <source>
        <dbReference type="Proteomes" id="UP000813444"/>
    </source>
</evidence>
<dbReference type="Proteomes" id="UP000813444">
    <property type="component" value="Unassembled WGS sequence"/>
</dbReference>
<dbReference type="OrthoDB" id="5945798at2759"/>
<feature type="site" description="Lowers pKa of active site Tyr" evidence="4">
    <location>
        <position position="85"/>
    </location>
</feature>
<feature type="active site" description="Proton donor" evidence="2">
    <location>
        <position position="60"/>
    </location>
</feature>
<evidence type="ECO:0000256" key="1">
    <source>
        <dbReference type="ARBA" id="ARBA00023002"/>
    </source>
</evidence>
<dbReference type="GO" id="GO:0016616">
    <property type="term" value="F:oxidoreductase activity, acting on the CH-OH group of donors, NAD or NADP as acceptor"/>
    <property type="evidence" value="ECO:0007669"/>
    <property type="project" value="UniProtKB-ARBA"/>
</dbReference>
<name>A0A8K0WQB3_9HYPO</name>
<dbReference type="PANTHER" id="PTHR11732">
    <property type="entry name" value="ALDO/KETO REDUCTASE"/>
    <property type="match status" value="1"/>
</dbReference>
<dbReference type="PRINTS" id="PR00069">
    <property type="entry name" value="ALDKETRDTASE"/>
</dbReference>
<dbReference type="PROSITE" id="PS00062">
    <property type="entry name" value="ALDOKETO_REDUCTASE_2"/>
    <property type="match status" value="1"/>
</dbReference>
<sequence length="325" mass="35844">MASPTLCTKAFELNNGAKIPAVGLGTWQGSPGSKDEEALEQSILHALKVGYRHLDTAQSYGIEHVVGRAIRASGVPRSEIFLVTKFWGHWHHDPATALDNSLSALGVDYVDVFLMHWPMAMTPDKQPLRPHQSPTFVETWKLMEELVGPKCRGIGVSNFTQKTLGQLLETAKVTPVINQVELHALNPNLKLVPWCQEHGIHVTSWSTLGGGGENGPLIRSHDVFTNIAKAHGCSPGVVSLSWAVQRGVSVIPKSATPSRIEENIKLVTLTDEEMEQMNKAYETIKSVRFANNIQSMHLELDGKRTLGGWSYVDMGWEDENGNWLV</sequence>
<dbReference type="InterPro" id="IPR018170">
    <property type="entry name" value="Aldo/ket_reductase_CS"/>
</dbReference>
<dbReference type="PIRSF" id="PIRSF000097">
    <property type="entry name" value="AKR"/>
    <property type="match status" value="1"/>
</dbReference>
<organism evidence="6 7">
    <name type="scientific">Stachybotrys elegans</name>
    <dbReference type="NCBI Taxonomy" id="80388"/>
    <lineage>
        <taxon>Eukaryota</taxon>
        <taxon>Fungi</taxon>
        <taxon>Dikarya</taxon>
        <taxon>Ascomycota</taxon>
        <taxon>Pezizomycotina</taxon>
        <taxon>Sordariomycetes</taxon>
        <taxon>Hypocreomycetidae</taxon>
        <taxon>Hypocreales</taxon>
        <taxon>Stachybotryaceae</taxon>
        <taxon>Stachybotrys</taxon>
    </lineage>
</organism>
<dbReference type="InterPro" id="IPR020471">
    <property type="entry name" value="AKR"/>
</dbReference>
<dbReference type="AlphaFoldDB" id="A0A8K0WQB3"/>
<dbReference type="InterPro" id="IPR023210">
    <property type="entry name" value="NADP_OxRdtase_dom"/>
</dbReference>
<feature type="binding site" evidence="3">
    <location>
        <position position="116"/>
    </location>
    <ligand>
        <name>substrate</name>
    </ligand>
</feature>
<protein>
    <submittedName>
        <fullName evidence="6">Aldo/keto reductase</fullName>
    </submittedName>
</protein>
<dbReference type="PROSITE" id="PS00798">
    <property type="entry name" value="ALDOKETO_REDUCTASE_1"/>
    <property type="match status" value="1"/>
</dbReference>
<dbReference type="SUPFAM" id="SSF51430">
    <property type="entry name" value="NAD(P)-linked oxidoreductase"/>
    <property type="match status" value="1"/>
</dbReference>
<evidence type="ECO:0000256" key="3">
    <source>
        <dbReference type="PIRSR" id="PIRSR000097-2"/>
    </source>
</evidence>
<dbReference type="CDD" id="cd19071">
    <property type="entry name" value="AKR_AKR1-5-like"/>
    <property type="match status" value="1"/>
</dbReference>
<keyword evidence="7" id="KW-1185">Reference proteome</keyword>
<evidence type="ECO:0000313" key="6">
    <source>
        <dbReference type="EMBL" id="KAH7317085.1"/>
    </source>
</evidence>
<dbReference type="FunFam" id="3.20.20.100:FF:000002">
    <property type="entry name" value="2,5-diketo-D-gluconic acid reductase A"/>
    <property type="match status" value="1"/>
</dbReference>
<dbReference type="Gene3D" id="3.20.20.100">
    <property type="entry name" value="NADP-dependent oxidoreductase domain"/>
    <property type="match status" value="1"/>
</dbReference>
<reference evidence="6" key="1">
    <citation type="journal article" date="2021" name="Nat. Commun.">
        <title>Genetic determinants of endophytism in the Arabidopsis root mycobiome.</title>
        <authorList>
            <person name="Mesny F."/>
            <person name="Miyauchi S."/>
            <person name="Thiergart T."/>
            <person name="Pickel B."/>
            <person name="Atanasova L."/>
            <person name="Karlsson M."/>
            <person name="Huettel B."/>
            <person name="Barry K.W."/>
            <person name="Haridas S."/>
            <person name="Chen C."/>
            <person name="Bauer D."/>
            <person name="Andreopoulos W."/>
            <person name="Pangilinan J."/>
            <person name="LaButti K."/>
            <person name="Riley R."/>
            <person name="Lipzen A."/>
            <person name="Clum A."/>
            <person name="Drula E."/>
            <person name="Henrissat B."/>
            <person name="Kohler A."/>
            <person name="Grigoriev I.V."/>
            <person name="Martin F.M."/>
            <person name="Hacquard S."/>
        </authorList>
    </citation>
    <scope>NUCLEOTIDE SEQUENCE</scope>
    <source>
        <strain evidence="6">MPI-CAGE-CH-0235</strain>
    </source>
</reference>